<name>A0ABN6WUF5_9BACT</name>
<gene>
    <name evidence="2" type="ORF">HCR_00790</name>
</gene>
<dbReference type="RefSeq" id="WP_286336983.1">
    <property type="nucleotide sequence ID" value="NZ_AP027370.1"/>
</dbReference>
<accession>A0ABN6WUF5</accession>
<keyword evidence="1" id="KW-1133">Transmembrane helix</keyword>
<dbReference type="PANTHER" id="PTHR34989">
    <property type="entry name" value="PROTEIN HDED"/>
    <property type="match status" value="1"/>
</dbReference>
<evidence type="ECO:0008006" key="4">
    <source>
        <dbReference type="Google" id="ProtNLM"/>
    </source>
</evidence>
<keyword evidence="1" id="KW-0472">Membrane</keyword>
<dbReference type="Proteomes" id="UP001321445">
    <property type="component" value="Chromosome"/>
</dbReference>
<reference evidence="2 3" key="1">
    <citation type="submission" date="2023-03" db="EMBL/GenBank/DDBJ databases">
        <title>Description of Hydrogenimonas sp. ISO32.</title>
        <authorList>
            <person name="Mino S."/>
            <person name="Fukazawa S."/>
            <person name="Sawabe T."/>
        </authorList>
    </citation>
    <scope>NUCLEOTIDE SEQUENCE [LARGE SCALE GENOMIC DNA]</scope>
    <source>
        <strain evidence="2 3">ISO32</strain>
    </source>
</reference>
<dbReference type="EMBL" id="AP027370">
    <property type="protein sequence ID" value="BDY11767.1"/>
    <property type="molecule type" value="Genomic_DNA"/>
</dbReference>
<sequence>MWKIWLEMDPETKEKVAKNAKIAGIVMILIGLAGIVFPGLMSVAVVFFVAWMMLFGGLMTGYFTYMSDRGDWMGWLKTFVLIVTALLLIFKPLPGVAAVGLLLAVYFLFDAFGNFALAFTMKPAKGWWMWLLNGLFSIVLAAIFLVGWPFSSLYLVGLFVGISLFFDGIVLVTLGSYLKKGEE</sequence>
<dbReference type="InterPro" id="IPR052712">
    <property type="entry name" value="Acid_resist_chaperone_HdeD"/>
</dbReference>
<feature type="transmembrane region" description="Helical" evidence="1">
    <location>
        <begin position="96"/>
        <end position="120"/>
    </location>
</feature>
<dbReference type="PANTHER" id="PTHR34989:SF1">
    <property type="entry name" value="PROTEIN HDED"/>
    <property type="match status" value="1"/>
</dbReference>
<proteinExistence type="predicted"/>
<dbReference type="InterPro" id="IPR005325">
    <property type="entry name" value="DUF308_memb"/>
</dbReference>
<evidence type="ECO:0000313" key="2">
    <source>
        <dbReference type="EMBL" id="BDY11767.1"/>
    </source>
</evidence>
<keyword evidence="3" id="KW-1185">Reference proteome</keyword>
<feature type="transmembrane region" description="Helical" evidence="1">
    <location>
        <begin position="43"/>
        <end position="65"/>
    </location>
</feature>
<feature type="transmembrane region" description="Helical" evidence="1">
    <location>
        <begin position="20"/>
        <end position="37"/>
    </location>
</feature>
<feature type="transmembrane region" description="Helical" evidence="1">
    <location>
        <begin position="72"/>
        <end position="90"/>
    </location>
</feature>
<feature type="transmembrane region" description="Helical" evidence="1">
    <location>
        <begin position="127"/>
        <end position="148"/>
    </location>
</feature>
<dbReference type="Pfam" id="PF03729">
    <property type="entry name" value="DUF308"/>
    <property type="match status" value="2"/>
</dbReference>
<evidence type="ECO:0000256" key="1">
    <source>
        <dbReference type="SAM" id="Phobius"/>
    </source>
</evidence>
<organism evidence="2 3">
    <name type="scientific">Hydrogenimonas cancrithermarum</name>
    <dbReference type="NCBI Taxonomy" id="2993563"/>
    <lineage>
        <taxon>Bacteria</taxon>
        <taxon>Pseudomonadati</taxon>
        <taxon>Campylobacterota</taxon>
        <taxon>Epsilonproteobacteria</taxon>
        <taxon>Campylobacterales</taxon>
        <taxon>Hydrogenimonadaceae</taxon>
        <taxon>Hydrogenimonas</taxon>
    </lineage>
</organism>
<protein>
    <recommendedName>
        <fullName evidence="4">HdeD family acid-resistance protein</fullName>
    </recommendedName>
</protein>
<evidence type="ECO:0000313" key="3">
    <source>
        <dbReference type="Proteomes" id="UP001321445"/>
    </source>
</evidence>
<keyword evidence="1" id="KW-0812">Transmembrane</keyword>
<feature type="transmembrane region" description="Helical" evidence="1">
    <location>
        <begin position="154"/>
        <end position="178"/>
    </location>
</feature>